<dbReference type="Pfam" id="PF00294">
    <property type="entry name" value="PfkB"/>
    <property type="match status" value="1"/>
</dbReference>
<keyword evidence="5 14" id="KW-0808">Transferase</keyword>
<evidence type="ECO:0000256" key="12">
    <source>
        <dbReference type="ARBA" id="ARBA00068771"/>
    </source>
</evidence>
<accession>A0A7S2DK22</accession>
<dbReference type="AlphaFoldDB" id="A0A7S2DK22"/>
<dbReference type="GO" id="GO:0006166">
    <property type="term" value="P:purine ribonucleoside salvage"/>
    <property type="evidence" value="ECO:0007669"/>
    <property type="project" value="UniProtKB-KW"/>
</dbReference>
<dbReference type="PANTHER" id="PTHR45769">
    <property type="entry name" value="ADENOSINE KINASE"/>
    <property type="match status" value="1"/>
</dbReference>
<dbReference type="CDD" id="cd01168">
    <property type="entry name" value="adenosine_kinase"/>
    <property type="match status" value="1"/>
</dbReference>
<dbReference type="EMBL" id="HBGS01044893">
    <property type="protein sequence ID" value="CAD9456906.1"/>
    <property type="molecule type" value="Transcribed_RNA"/>
</dbReference>
<evidence type="ECO:0000256" key="14">
    <source>
        <dbReference type="RuleBase" id="RU368116"/>
    </source>
</evidence>
<comment type="catalytic activity">
    <reaction evidence="11 14">
        <text>adenosine + ATP = AMP + ADP + H(+)</text>
        <dbReference type="Rhea" id="RHEA:20824"/>
        <dbReference type="ChEBI" id="CHEBI:15378"/>
        <dbReference type="ChEBI" id="CHEBI:16335"/>
        <dbReference type="ChEBI" id="CHEBI:30616"/>
        <dbReference type="ChEBI" id="CHEBI:456215"/>
        <dbReference type="ChEBI" id="CHEBI:456216"/>
        <dbReference type="EC" id="2.7.1.20"/>
    </reaction>
</comment>
<keyword evidence="8 14" id="KW-0418">Kinase</keyword>
<sequence length="217" mass="24041">MNNHRLLWWHIQAAANHFKPEHLENAVCKTIIDNAKFYYMAGFFLTVSLESIMKIGAHAVEQKKTVIMNLSAPFIVQFFWDQLNAALPFTDVMFGNESEAEAFGEKMEWGKDIETIAKNIAAMPKASGFRSRTVIITQGRDPTIVVQNGVVYNFPVDLLAPEQIVDTNGAGDAFAGGYLSELAKGSSLEKCVHAGNWAARVIIQQSGCCYPAVCEYE</sequence>
<keyword evidence="9 14" id="KW-0067">ATP-binding</keyword>
<dbReference type="GO" id="GO:0004001">
    <property type="term" value="F:adenosine kinase activity"/>
    <property type="evidence" value="ECO:0007669"/>
    <property type="project" value="UniProtKB-UniRule"/>
</dbReference>
<evidence type="ECO:0000259" key="15">
    <source>
        <dbReference type="Pfam" id="PF00294"/>
    </source>
</evidence>
<evidence type="ECO:0000256" key="8">
    <source>
        <dbReference type="ARBA" id="ARBA00022777"/>
    </source>
</evidence>
<feature type="active site" description="Proton acceptor" evidence="13">
    <location>
        <position position="172"/>
    </location>
</feature>
<evidence type="ECO:0000256" key="11">
    <source>
        <dbReference type="ARBA" id="ARBA00051362"/>
    </source>
</evidence>
<dbReference type="UniPathway" id="UPA00588">
    <property type="reaction ID" value="UER00659"/>
</dbReference>
<dbReference type="EC" id="2.7.1.20" evidence="4 14"/>
<dbReference type="InterPro" id="IPR001805">
    <property type="entry name" value="Adenokinase"/>
</dbReference>
<name>A0A7S2DK22_9STRA</name>
<evidence type="ECO:0000256" key="7">
    <source>
        <dbReference type="ARBA" id="ARBA00022741"/>
    </source>
</evidence>
<dbReference type="FunFam" id="3.40.1190.20:FF:000076">
    <property type="entry name" value="Adenosine kinase"/>
    <property type="match status" value="1"/>
</dbReference>
<evidence type="ECO:0000256" key="2">
    <source>
        <dbReference type="ARBA" id="ARBA00004801"/>
    </source>
</evidence>
<dbReference type="Gene3D" id="3.40.1190.20">
    <property type="match status" value="1"/>
</dbReference>
<protein>
    <recommendedName>
        <fullName evidence="12 14">Adenosine kinase</fullName>
        <shortName evidence="14">AK</shortName>
        <ecNumber evidence="4 14">2.7.1.20</ecNumber>
    </recommendedName>
    <alternativeName>
        <fullName evidence="14">Adenosine 5'-phosphotransferase</fullName>
    </alternativeName>
</protein>
<dbReference type="PANTHER" id="PTHR45769:SF3">
    <property type="entry name" value="ADENOSINE KINASE"/>
    <property type="match status" value="1"/>
</dbReference>
<evidence type="ECO:0000256" key="4">
    <source>
        <dbReference type="ARBA" id="ARBA00012119"/>
    </source>
</evidence>
<dbReference type="PROSITE" id="PS00584">
    <property type="entry name" value="PFKB_KINASES_2"/>
    <property type="match status" value="1"/>
</dbReference>
<comment type="cofactor">
    <cofactor evidence="1 14">
        <name>Mg(2+)</name>
        <dbReference type="ChEBI" id="CHEBI:18420"/>
    </cofactor>
</comment>
<proteinExistence type="inferred from homology"/>
<dbReference type="GO" id="GO:0005524">
    <property type="term" value="F:ATP binding"/>
    <property type="evidence" value="ECO:0007669"/>
    <property type="project" value="UniProtKB-UniRule"/>
</dbReference>
<dbReference type="InterPro" id="IPR029056">
    <property type="entry name" value="Ribokinase-like"/>
</dbReference>
<gene>
    <name evidence="16" type="ORF">DSPE1174_LOCUS23148</name>
</gene>
<evidence type="ECO:0000256" key="9">
    <source>
        <dbReference type="ARBA" id="ARBA00022840"/>
    </source>
</evidence>
<evidence type="ECO:0000256" key="1">
    <source>
        <dbReference type="ARBA" id="ARBA00001946"/>
    </source>
</evidence>
<comment type="similarity">
    <text evidence="3 14">Belongs to the carbohydrate kinase PfkB family.</text>
</comment>
<organism evidence="16">
    <name type="scientific">Octactis speculum</name>
    <dbReference type="NCBI Taxonomy" id="3111310"/>
    <lineage>
        <taxon>Eukaryota</taxon>
        <taxon>Sar</taxon>
        <taxon>Stramenopiles</taxon>
        <taxon>Ochrophyta</taxon>
        <taxon>Dictyochophyceae</taxon>
        <taxon>Dictyochales</taxon>
        <taxon>Dictyochaceae</taxon>
        <taxon>Octactis</taxon>
    </lineage>
</organism>
<evidence type="ECO:0000256" key="10">
    <source>
        <dbReference type="ARBA" id="ARBA00022842"/>
    </source>
</evidence>
<dbReference type="PRINTS" id="PR00989">
    <property type="entry name" value="ADENOKINASE"/>
</dbReference>
<evidence type="ECO:0000256" key="3">
    <source>
        <dbReference type="ARBA" id="ARBA00010688"/>
    </source>
</evidence>
<reference evidence="16" key="1">
    <citation type="submission" date="2021-01" db="EMBL/GenBank/DDBJ databases">
        <authorList>
            <person name="Corre E."/>
            <person name="Pelletier E."/>
            <person name="Niang G."/>
            <person name="Scheremetjew M."/>
            <person name="Finn R."/>
            <person name="Kale V."/>
            <person name="Holt S."/>
            <person name="Cochrane G."/>
            <person name="Meng A."/>
            <person name="Brown T."/>
            <person name="Cohen L."/>
        </authorList>
    </citation>
    <scope>NUCLEOTIDE SEQUENCE</scope>
    <source>
        <strain evidence="16">CCMP1381</strain>
    </source>
</reference>
<dbReference type="GO" id="GO:0044209">
    <property type="term" value="P:AMP salvage"/>
    <property type="evidence" value="ECO:0007669"/>
    <property type="project" value="UniProtKB-UniRule"/>
</dbReference>
<dbReference type="GO" id="GO:0006144">
    <property type="term" value="P:purine nucleobase metabolic process"/>
    <property type="evidence" value="ECO:0007669"/>
    <property type="project" value="TreeGrafter"/>
</dbReference>
<comment type="pathway">
    <text evidence="2 14">Purine metabolism; AMP biosynthesis via salvage pathway; AMP from adenosine: step 1/1.</text>
</comment>
<keyword evidence="7 14" id="KW-0547">Nucleotide-binding</keyword>
<comment type="function">
    <text evidence="14">ATP dependent phosphorylation of adenosine and other related nucleoside analogs to monophosphate derivatives.</text>
</comment>
<evidence type="ECO:0000256" key="6">
    <source>
        <dbReference type="ARBA" id="ARBA00022726"/>
    </source>
</evidence>
<evidence type="ECO:0000256" key="5">
    <source>
        <dbReference type="ARBA" id="ARBA00022679"/>
    </source>
</evidence>
<dbReference type="GO" id="GO:0005634">
    <property type="term" value="C:nucleus"/>
    <property type="evidence" value="ECO:0007669"/>
    <property type="project" value="TreeGrafter"/>
</dbReference>
<keyword evidence="10 14" id="KW-0460">Magnesium</keyword>
<keyword evidence="6 14" id="KW-0660">Purine salvage</keyword>
<feature type="domain" description="Carbohydrate kinase PfkB" evidence="15">
    <location>
        <begin position="13"/>
        <end position="211"/>
    </location>
</feature>
<dbReference type="SUPFAM" id="SSF53613">
    <property type="entry name" value="Ribokinase-like"/>
    <property type="match status" value="1"/>
</dbReference>
<dbReference type="InterPro" id="IPR011611">
    <property type="entry name" value="PfkB_dom"/>
</dbReference>
<dbReference type="GO" id="GO:0005829">
    <property type="term" value="C:cytosol"/>
    <property type="evidence" value="ECO:0007669"/>
    <property type="project" value="TreeGrafter"/>
</dbReference>
<evidence type="ECO:0000313" key="16">
    <source>
        <dbReference type="EMBL" id="CAD9456906.1"/>
    </source>
</evidence>
<evidence type="ECO:0000256" key="13">
    <source>
        <dbReference type="PIRSR" id="PIRSR601805-1"/>
    </source>
</evidence>
<dbReference type="InterPro" id="IPR002173">
    <property type="entry name" value="Carboh/pur_kinase_PfkB_CS"/>
</dbReference>